<evidence type="ECO:0000259" key="2">
    <source>
        <dbReference type="Pfam" id="PF13546"/>
    </source>
</evidence>
<dbReference type="EMBL" id="BAAATR010000002">
    <property type="protein sequence ID" value="GAA2227977.1"/>
    <property type="molecule type" value="Genomic_DNA"/>
</dbReference>
<comment type="caution">
    <text evidence="3">The sequence shown here is derived from an EMBL/GenBank/DDBJ whole genome shotgun (WGS) entry which is preliminary data.</text>
</comment>
<evidence type="ECO:0000313" key="4">
    <source>
        <dbReference type="Proteomes" id="UP001500305"/>
    </source>
</evidence>
<dbReference type="Proteomes" id="UP001500305">
    <property type="component" value="Unassembled WGS sequence"/>
</dbReference>
<feature type="region of interest" description="Disordered" evidence="1">
    <location>
        <begin position="1"/>
        <end position="36"/>
    </location>
</feature>
<feature type="region of interest" description="Disordered" evidence="1">
    <location>
        <begin position="71"/>
        <end position="131"/>
    </location>
</feature>
<dbReference type="InterPro" id="IPR039365">
    <property type="entry name" value="IS701-like"/>
</dbReference>
<proteinExistence type="predicted"/>
<evidence type="ECO:0000256" key="1">
    <source>
        <dbReference type="SAM" id="MobiDB-lite"/>
    </source>
</evidence>
<protein>
    <recommendedName>
        <fullName evidence="2">Transposase IS701-like DDE domain-containing protein</fullName>
    </recommendedName>
</protein>
<gene>
    <name evidence="3" type="ORF">GCM10010430_04440</name>
</gene>
<evidence type="ECO:0000313" key="3">
    <source>
        <dbReference type="EMBL" id="GAA2227977.1"/>
    </source>
</evidence>
<feature type="domain" description="Transposase IS701-like DDE" evidence="2">
    <location>
        <begin position="12"/>
        <end position="100"/>
    </location>
</feature>
<accession>A0ABP5Q7F4</accession>
<name>A0ABP5Q7F4_9ACTN</name>
<organism evidence="3 4">
    <name type="scientific">Kitasatospora cystarginea</name>
    <dbReference type="NCBI Taxonomy" id="58350"/>
    <lineage>
        <taxon>Bacteria</taxon>
        <taxon>Bacillati</taxon>
        <taxon>Actinomycetota</taxon>
        <taxon>Actinomycetes</taxon>
        <taxon>Kitasatosporales</taxon>
        <taxon>Streptomycetaceae</taxon>
        <taxon>Kitasatospora</taxon>
    </lineage>
</organism>
<reference evidence="4" key="1">
    <citation type="journal article" date="2019" name="Int. J. Syst. Evol. Microbiol.">
        <title>The Global Catalogue of Microorganisms (GCM) 10K type strain sequencing project: providing services to taxonomists for standard genome sequencing and annotation.</title>
        <authorList>
            <consortium name="The Broad Institute Genomics Platform"/>
            <consortium name="The Broad Institute Genome Sequencing Center for Infectious Disease"/>
            <person name="Wu L."/>
            <person name="Ma J."/>
        </authorList>
    </citation>
    <scope>NUCLEOTIDE SEQUENCE [LARGE SCALE GENOMIC DNA]</scope>
    <source>
        <strain evidence="4">JCM 7356</strain>
    </source>
</reference>
<dbReference type="InterPro" id="IPR038721">
    <property type="entry name" value="IS701-like_DDE_dom"/>
</dbReference>
<sequence>MRRAGAPDARHVRGLLGPVCRKNGRRPAEYAGHATSDGLRHLLAGARWGAGEIRDELQDYVAERLGEGDGVLIADGTGSVRKGATSAGGQRRYSGTAGRIRGLPDRGPRGLRLRPQRGPGGPGSYRPVGTG</sequence>
<keyword evidence="4" id="KW-1185">Reference proteome</keyword>
<dbReference type="PANTHER" id="PTHR33627:SF1">
    <property type="entry name" value="TRANSPOSASE"/>
    <property type="match status" value="1"/>
</dbReference>
<dbReference type="PANTHER" id="PTHR33627">
    <property type="entry name" value="TRANSPOSASE"/>
    <property type="match status" value="1"/>
</dbReference>
<dbReference type="Pfam" id="PF13546">
    <property type="entry name" value="DDE_5"/>
    <property type="match status" value="1"/>
</dbReference>